<accession>A0A2H0YQM5</accession>
<evidence type="ECO:0008006" key="3">
    <source>
        <dbReference type="Google" id="ProtNLM"/>
    </source>
</evidence>
<organism evidence="1 2">
    <name type="scientific">Candidatus Kerfeldbacteria bacterium CG08_land_8_20_14_0_20_43_14</name>
    <dbReference type="NCBI Taxonomy" id="2014246"/>
    <lineage>
        <taxon>Bacteria</taxon>
        <taxon>Candidatus Kerfeldiibacteriota</taxon>
    </lineage>
</organism>
<dbReference type="InterPro" id="IPR007922">
    <property type="entry name" value="DciA-like"/>
</dbReference>
<dbReference type="Proteomes" id="UP000236845">
    <property type="component" value="Unassembled WGS sequence"/>
</dbReference>
<dbReference type="Pfam" id="PF05258">
    <property type="entry name" value="DciA"/>
    <property type="match status" value="1"/>
</dbReference>
<sequence length="98" mass="11133">MGFSPIKYTLNRNIQSSGLQNQVDGARVIEIFALILKEVLGEEFNEKAKALYLKNRILTISVISSVTGQEIKLREVKIVEAINRKMEANLVERLRFLA</sequence>
<protein>
    <recommendedName>
        <fullName evidence="3">DUF721 domain-containing protein</fullName>
    </recommendedName>
</protein>
<comment type="caution">
    <text evidence="1">The sequence shown here is derived from an EMBL/GenBank/DDBJ whole genome shotgun (WGS) entry which is preliminary data.</text>
</comment>
<gene>
    <name evidence="1" type="ORF">COT26_01380</name>
</gene>
<evidence type="ECO:0000313" key="1">
    <source>
        <dbReference type="EMBL" id="PIS40804.1"/>
    </source>
</evidence>
<evidence type="ECO:0000313" key="2">
    <source>
        <dbReference type="Proteomes" id="UP000236845"/>
    </source>
</evidence>
<name>A0A2H0YQM5_9BACT</name>
<dbReference type="AlphaFoldDB" id="A0A2H0YQM5"/>
<dbReference type="EMBL" id="PEXW01000029">
    <property type="protein sequence ID" value="PIS40804.1"/>
    <property type="molecule type" value="Genomic_DNA"/>
</dbReference>
<proteinExistence type="predicted"/>
<reference evidence="2" key="1">
    <citation type="submission" date="2017-09" db="EMBL/GenBank/DDBJ databases">
        <title>Depth-based differentiation of microbial function through sediment-hosted aquifers and enrichment of novel symbionts in the deep terrestrial subsurface.</title>
        <authorList>
            <person name="Probst A.J."/>
            <person name="Ladd B."/>
            <person name="Jarett J.K."/>
            <person name="Geller-Mcgrath D.E."/>
            <person name="Sieber C.M.K."/>
            <person name="Emerson J.B."/>
            <person name="Anantharaman K."/>
            <person name="Thomas B.C."/>
            <person name="Malmstrom R."/>
            <person name="Stieglmeier M."/>
            <person name="Klingl A."/>
            <person name="Woyke T."/>
            <person name="Ryan C.M."/>
            <person name="Banfield J.F."/>
        </authorList>
    </citation>
    <scope>NUCLEOTIDE SEQUENCE [LARGE SCALE GENOMIC DNA]</scope>
</reference>